<name>A0ABQ8T9M2_PERAM</name>
<dbReference type="EMBL" id="JAJSOF020000013">
    <property type="protein sequence ID" value="KAJ4443247.1"/>
    <property type="molecule type" value="Genomic_DNA"/>
</dbReference>
<dbReference type="Proteomes" id="UP001148838">
    <property type="component" value="Unassembled WGS sequence"/>
</dbReference>
<evidence type="ECO:0000256" key="1">
    <source>
        <dbReference type="SAM" id="MobiDB-lite"/>
    </source>
</evidence>
<feature type="region of interest" description="Disordered" evidence="1">
    <location>
        <begin position="50"/>
        <end position="70"/>
    </location>
</feature>
<proteinExistence type="predicted"/>
<accession>A0ABQ8T9M2</accession>
<comment type="caution">
    <text evidence="2">The sequence shown here is derived from an EMBL/GenBank/DDBJ whole genome shotgun (WGS) entry which is preliminary data.</text>
</comment>
<evidence type="ECO:0000313" key="3">
    <source>
        <dbReference type="Proteomes" id="UP001148838"/>
    </source>
</evidence>
<feature type="region of interest" description="Disordered" evidence="1">
    <location>
        <begin position="1"/>
        <end position="33"/>
    </location>
</feature>
<reference evidence="2 3" key="1">
    <citation type="journal article" date="2022" name="Allergy">
        <title>Genome assembly and annotation of Periplaneta americana reveal a comprehensive cockroach allergen profile.</title>
        <authorList>
            <person name="Wang L."/>
            <person name="Xiong Q."/>
            <person name="Saelim N."/>
            <person name="Wang L."/>
            <person name="Nong W."/>
            <person name="Wan A.T."/>
            <person name="Shi M."/>
            <person name="Liu X."/>
            <person name="Cao Q."/>
            <person name="Hui J.H.L."/>
            <person name="Sookrung N."/>
            <person name="Leung T.F."/>
            <person name="Tungtrongchitr A."/>
            <person name="Tsui S.K.W."/>
        </authorList>
    </citation>
    <scope>NUCLEOTIDE SEQUENCE [LARGE SCALE GENOMIC DNA]</scope>
    <source>
        <strain evidence="2">PWHHKU_190912</strain>
    </source>
</reference>
<feature type="compositionally biased region" description="Basic and acidic residues" evidence="1">
    <location>
        <begin position="1"/>
        <end position="19"/>
    </location>
</feature>
<gene>
    <name evidence="2" type="ORF">ANN_04915</name>
</gene>
<feature type="compositionally biased region" description="Low complexity" evidence="1">
    <location>
        <begin position="60"/>
        <end position="70"/>
    </location>
</feature>
<keyword evidence="3" id="KW-1185">Reference proteome</keyword>
<sequence>MGCEGKVKEKIAEGKRGGTEVEEGDNASEMSPEFNAESYPAFALIGLRKNLVPQPGDNGGETSPGSSTESYPAFARIGLRENPGKNLNQVTCPDQDSNPGHLVSRPDALTVTAQVLYVFDCFVTTLRNNRKSKNGVSTATLANGGVLCGDEIRDFNTTNYRRVYGGVAHDAKSIRLRFNKLLTTGSVLKQSGGARRSVTEEKVEEIRAGFQKSSLYKITKEEIKKKNHK</sequence>
<evidence type="ECO:0000313" key="2">
    <source>
        <dbReference type="EMBL" id="KAJ4443247.1"/>
    </source>
</evidence>
<organism evidence="2 3">
    <name type="scientific">Periplaneta americana</name>
    <name type="common">American cockroach</name>
    <name type="synonym">Blatta americana</name>
    <dbReference type="NCBI Taxonomy" id="6978"/>
    <lineage>
        <taxon>Eukaryota</taxon>
        <taxon>Metazoa</taxon>
        <taxon>Ecdysozoa</taxon>
        <taxon>Arthropoda</taxon>
        <taxon>Hexapoda</taxon>
        <taxon>Insecta</taxon>
        <taxon>Pterygota</taxon>
        <taxon>Neoptera</taxon>
        <taxon>Polyneoptera</taxon>
        <taxon>Dictyoptera</taxon>
        <taxon>Blattodea</taxon>
        <taxon>Blattoidea</taxon>
        <taxon>Blattidae</taxon>
        <taxon>Blattinae</taxon>
        <taxon>Periplaneta</taxon>
    </lineage>
</organism>
<protein>
    <submittedName>
        <fullName evidence="2">Uncharacterized protein</fullName>
    </submittedName>
</protein>